<feature type="domain" description="GST C-terminal" evidence="2">
    <location>
        <begin position="87"/>
        <end position="221"/>
    </location>
</feature>
<dbReference type="PANTHER" id="PTHR44051">
    <property type="entry name" value="GLUTATHIONE S-TRANSFERASE-RELATED"/>
    <property type="match status" value="1"/>
</dbReference>
<dbReference type="GO" id="GO:0016740">
    <property type="term" value="F:transferase activity"/>
    <property type="evidence" value="ECO:0007669"/>
    <property type="project" value="UniProtKB-KW"/>
</dbReference>
<dbReference type="EMBL" id="JXMU01000004">
    <property type="protein sequence ID" value="KPB02217.1"/>
    <property type="molecule type" value="Genomic_DNA"/>
</dbReference>
<dbReference type="SFLD" id="SFLDS00019">
    <property type="entry name" value="Glutathione_Transferase_(cytos"/>
    <property type="match status" value="1"/>
</dbReference>
<dbReference type="Gene3D" id="3.40.30.10">
    <property type="entry name" value="Glutaredoxin"/>
    <property type="match status" value="1"/>
</dbReference>
<protein>
    <submittedName>
        <fullName evidence="3">Glutathione S-transferase</fullName>
    </submittedName>
</protein>
<keyword evidence="4" id="KW-1185">Reference proteome</keyword>
<feature type="domain" description="GST N-terminal" evidence="1">
    <location>
        <begin position="1"/>
        <end position="78"/>
    </location>
</feature>
<evidence type="ECO:0000259" key="2">
    <source>
        <dbReference type="PROSITE" id="PS50405"/>
    </source>
</evidence>
<dbReference type="Pfam" id="PF13417">
    <property type="entry name" value="GST_N_3"/>
    <property type="match status" value="1"/>
</dbReference>
<dbReference type="InterPro" id="IPR036282">
    <property type="entry name" value="Glutathione-S-Trfase_C_sf"/>
</dbReference>
<evidence type="ECO:0000313" key="4">
    <source>
        <dbReference type="Proteomes" id="UP000038011"/>
    </source>
</evidence>
<evidence type="ECO:0000259" key="1">
    <source>
        <dbReference type="PROSITE" id="PS50404"/>
    </source>
</evidence>
<proteinExistence type="predicted"/>
<dbReference type="SFLD" id="SFLDG00358">
    <property type="entry name" value="Main_(cytGST)"/>
    <property type="match status" value="1"/>
</dbReference>
<dbReference type="SUPFAM" id="SSF47616">
    <property type="entry name" value="GST C-terminal domain-like"/>
    <property type="match status" value="1"/>
</dbReference>
<evidence type="ECO:0000313" key="3">
    <source>
        <dbReference type="EMBL" id="KPB02217.1"/>
    </source>
</evidence>
<dbReference type="PROSITE" id="PS50404">
    <property type="entry name" value="GST_NTER"/>
    <property type="match status" value="1"/>
</dbReference>
<dbReference type="PROSITE" id="PS50405">
    <property type="entry name" value="GST_CTER"/>
    <property type="match status" value="1"/>
</dbReference>
<dbReference type="SUPFAM" id="SSF52833">
    <property type="entry name" value="Thioredoxin-like"/>
    <property type="match status" value="1"/>
</dbReference>
<name>A0A0M9GNR2_9HYPH</name>
<keyword evidence="3" id="KW-0808">Transferase</keyword>
<dbReference type="InterPro" id="IPR004045">
    <property type="entry name" value="Glutathione_S-Trfase_N"/>
</dbReference>
<dbReference type="RefSeq" id="WP_053998107.1">
    <property type="nucleotide sequence ID" value="NZ_JXMU01000004.1"/>
</dbReference>
<dbReference type="OrthoDB" id="9794721at2"/>
<sequence length="229" mass="26257">MQLYHHPMSASSRFIRFLMGEYGVEYSLVHQNPWDREAEFIKLNPAGTLPVLIAESDVAICGVYAICEYIDETRGTMMRERRLMPDYPLERAEVRRLIDWFCVRLEQDATKALVRERIFKVEMPRNSGGGAPDSAAMRAARNNVKQHMRYLNWLAGSRNWLSGKTLTAADIAAAASISVLDYMGEISWPESPQAAEWYQRVKSRPAFRPILEDRVRALTPVSHYADLDF</sequence>
<dbReference type="InterPro" id="IPR010987">
    <property type="entry name" value="Glutathione-S-Trfase_C-like"/>
</dbReference>
<dbReference type="STRING" id="1514904.SU32_04255"/>
<dbReference type="PANTHER" id="PTHR44051:SF8">
    <property type="entry name" value="GLUTATHIONE S-TRANSFERASE GSTA"/>
    <property type="match status" value="1"/>
</dbReference>
<dbReference type="PATRIC" id="fig|1514904.3.peg.2736"/>
<dbReference type="Gene3D" id="1.20.1050.10">
    <property type="match status" value="1"/>
</dbReference>
<dbReference type="CDD" id="cd00299">
    <property type="entry name" value="GST_C_family"/>
    <property type="match status" value="1"/>
</dbReference>
<dbReference type="AlphaFoldDB" id="A0A0M9GNR2"/>
<accession>A0A0M9GNR2</accession>
<dbReference type="InterPro" id="IPR040079">
    <property type="entry name" value="Glutathione_S-Trfase"/>
</dbReference>
<dbReference type="Proteomes" id="UP000038011">
    <property type="component" value="Unassembled WGS sequence"/>
</dbReference>
<gene>
    <name evidence="3" type="ORF">SU32_04255</name>
</gene>
<dbReference type="InterPro" id="IPR004046">
    <property type="entry name" value="GST_C"/>
</dbReference>
<dbReference type="Pfam" id="PF14497">
    <property type="entry name" value="GST_C_3"/>
    <property type="match status" value="1"/>
</dbReference>
<dbReference type="InterPro" id="IPR036249">
    <property type="entry name" value="Thioredoxin-like_sf"/>
</dbReference>
<reference evidence="3 4" key="1">
    <citation type="submission" date="2015-01" db="EMBL/GenBank/DDBJ databases">
        <title>Ahrensia donghaiensis sp. nov., a novel dimethylsulphoniopropionate-cleavage bacterium isolated from seawater and emended descriptions of the genus Ahrensia and Ahrensia kielensis.</title>
        <authorList>
            <person name="Liu J."/>
        </authorList>
    </citation>
    <scope>NUCLEOTIDE SEQUENCE [LARGE SCALE GENOMIC DNA]</scope>
    <source>
        <strain evidence="3 4">LZD062</strain>
    </source>
</reference>
<dbReference type="CDD" id="cd00570">
    <property type="entry name" value="GST_N_family"/>
    <property type="match status" value="1"/>
</dbReference>
<organism evidence="3 4">
    <name type="scientific">Ahrensia marina</name>
    <dbReference type="NCBI Taxonomy" id="1514904"/>
    <lineage>
        <taxon>Bacteria</taxon>
        <taxon>Pseudomonadati</taxon>
        <taxon>Pseudomonadota</taxon>
        <taxon>Alphaproteobacteria</taxon>
        <taxon>Hyphomicrobiales</taxon>
        <taxon>Ahrensiaceae</taxon>
        <taxon>Ahrensia</taxon>
    </lineage>
</organism>
<comment type="caution">
    <text evidence="3">The sequence shown here is derived from an EMBL/GenBank/DDBJ whole genome shotgun (WGS) entry which is preliminary data.</text>
</comment>